<dbReference type="Pfam" id="PF13407">
    <property type="entry name" value="Peripla_BP_4"/>
    <property type="match status" value="1"/>
</dbReference>
<protein>
    <submittedName>
        <fullName evidence="4">Substrate-binding domain-containing protein</fullName>
    </submittedName>
</protein>
<evidence type="ECO:0000313" key="4">
    <source>
        <dbReference type="EMBL" id="MEV8466410.1"/>
    </source>
</evidence>
<dbReference type="InterPro" id="IPR025997">
    <property type="entry name" value="SBP_2_dom"/>
</dbReference>
<organism evidence="4 5">
    <name type="scientific">Meridianimarinicoccus marinus</name>
    <dbReference type="NCBI Taxonomy" id="3231483"/>
    <lineage>
        <taxon>Bacteria</taxon>
        <taxon>Pseudomonadati</taxon>
        <taxon>Pseudomonadota</taxon>
        <taxon>Alphaproteobacteria</taxon>
        <taxon>Rhodobacterales</taxon>
        <taxon>Paracoccaceae</taxon>
        <taxon>Meridianimarinicoccus</taxon>
    </lineage>
</organism>
<keyword evidence="5" id="KW-1185">Reference proteome</keyword>
<reference evidence="4 5" key="1">
    <citation type="submission" date="2024-07" db="EMBL/GenBank/DDBJ databases">
        <authorList>
            <person name="Kang M."/>
        </authorList>
    </citation>
    <scope>NUCLEOTIDE SEQUENCE [LARGE SCALE GENOMIC DNA]</scope>
    <source>
        <strain evidence="4 5">DFM31</strain>
    </source>
</reference>
<proteinExistence type="inferred from homology"/>
<comment type="subcellular location">
    <subcellularLocation>
        <location evidence="1">Periplasm</location>
    </subcellularLocation>
</comment>
<name>A0ABV3L5P7_9RHOB</name>
<evidence type="ECO:0000256" key="2">
    <source>
        <dbReference type="ARBA" id="ARBA00007639"/>
    </source>
</evidence>
<gene>
    <name evidence="4" type="ORF">AB0T83_06390</name>
</gene>
<dbReference type="Proteomes" id="UP001553161">
    <property type="component" value="Unassembled WGS sequence"/>
</dbReference>
<dbReference type="CDD" id="cd06307">
    <property type="entry name" value="PBP1_sugar_binding"/>
    <property type="match status" value="1"/>
</dbReference>
<accession>A0ABV3L5P7</accession>
<dbReference type="Gene3D" id="3.40.50.2300">
    <property type="match status" value="2"/>
</dbReference>
<evidence type="ECO:0000259" key="3">
    <source>
        <dbReference type="Pfam" id="PF13407"/>
    </source>
</evidence>
<evidence type="ECO:0000256" key="1">
    <source>
        <dbReference type="ARBA" id="ARBA00004418"/>
    </source>
</evidence>
<dbReference type="InterPro" id="IPR050555">
    <property type="entry name" value="Bact_Solute-Bind_Prot2"/>
</dbReference>
<evidence type="ECO:0000313" key="5">
    <source>
        <dbReference type="Proteomes" id="UP001553161"/>
    </source>
</evidence>
<comment type="caution">
    <text evidence="4">The sequence shown here is derived from an EMBL/GenBank/DDBJ whole genome shotgun (WGS) entry which is preliminary data.</text>
</comment>
<comment type="similarity">
    <text evidence="2">Belongs to the bacterial solute-binding protein 2 family.</text>
</comment>
<sequence>MARQIEVFRDRLPLVASCRVHPVEGLMPEHLIAAAENLSPETSGVGVLATDHPRIREMLKDLADTGTRVVTIASDIPSIQRAANVEVDNVAAGRVAGLLMGRLVPRDRTGICVFMGSRRYRGHEERDLGFRSILQEEFPALQISGAVEVFDARSEGRDMACRVLKSTPDLAGIYCVGGGRAGVAEALTQAGRQDDLVFICHDQTSEMRQYLLDGTVDAVIDQNAVLVADQSVIALLGSIVSLVPSLMRKFIEPRIIFKENIPVQGV</sequence>
<feature type="domain" description="Periplasmic binding protein" evidence="3">
    <location>
        <begin position="42"/>
        <end position="232"/>
    </location>
</feature>
<dbReference type="PANTHER" id="PTHR30036:SF7">
    <property type="entry name" value="ABC TRANSPORTER PERIPLASMIC-BINDING PROTEIN YPHF"/>
    <property type="match status" value="1"/>
</dbReference>
<dbReference type="RefSeq" id="WP_366192241.1">
    <property type="nucleotide sequence ID" value="NZ_JBFBVU010000005.1"/>
</dbReference>
<dbReference type="InterPro" id="IPR028082">
    <property type="entry name" value="Peripla_BP_I"/>
</dbReference>
<dbReference type="PANTHER" id="PTHR30036">
    <property type="entry name" value="D-XYLOSE-BINDING PERIPLASMIC PROTEIN"/>
    <property type="match status" value="1"/>
</dbReference>
<dbReference type="SUPFAM" id="SSF53822">
    <property type="entry name" value="Periplasmic binding protein-like I"/>
    <property type="match status" value="1"/>
</dbReference>
<dbReference type="EMBL" id="JBFBVU010000005">
    <property type="protein sequence ID" value="MEV8466410.1"/>
    <property type="molecule type" value="Genomic_DNA"/>
</dbReference>